<reference evidence="14 15" key="1">
    <citation type="submission" date="2016-11" db="EMBL/GenBank/DDBJ databases">
        <authorList>
            <person name="Jaros S."/>
            <person name="Januszkiewicz K."/>
            <person name="Wedrychowicz H."/>
        </authorList>
    </citation>
    <scope>NUCLEOTIDE SEQUENCE [LARGE SCALE GENOMIC DNA]</scope>
    <source>
        <strain evidence="14 15">DSM 5091</strain>
    </source>
</reference>
<dbReference type="PIRSF" id="PIRSF006446">
    <property type="entry name" value="Cyt_quinol_oxidase_1"/>
    <property type="match status" value="1"/>
</dbReference>
<feature type="transmembrane region" description="Helical" evidence="13">
    <location>
        <begin position="429"/>
        <end position="450"/>
    </location>
</feature>
<keyword evidence="12 13" id="KW-0472">Membrane</keyword>
<proteinExistence type="inferred from homology"/>
<keyword evidence="8 13" id="KW-0479">Metal-binding</keyword>
<dbReference type="PANTHER" id="PTHR30365">
    <property type="entry name" value="CYTOCHROME D UBIQUINOL OXIDASE"/>
    <property type="match status" value="1"/>
</dbReference>
<name>A0A1M6CHZ9_MALRU</name>
<feature type="transmembrane region" description="Helical" evidence="13">
    <location>
        <begin position="135"/>
        <end position="156"/>
    </location>
</feature>
<dbReference type="RefSeq" id="WP_072905244.1">
    <property type="nucleotide sequence ID" value="NZ_FQZT01000001.1"/>
</dbReference>
<keyword evidence="15" id="KW-1185">Reference proteome</keyword>
<keyword evidence="7 13" id="KW-0812">Transmembrane</keyword>
<evidence type="ECO:0000256" key="4">
    <source>
        <dbReference type="ARBA" id="ARBA00022475"/>
    </source>
</evidence>
<dbReference type="Proteomes" id="UP000184171">
    <property type="component" value="Unassembled WGS sequence"/>
</dbReference>
<keyword evidence="5" id="KW-0997">Cell inner membrane</keyword>
<keyword evidence="9 13" id="KW-0249">Electron transport</keyword>
<evidence type="ECO:0000256" key="11">
    <source>
        <dbReference type="ARBA" id="ARBA00023004"/>
    </source>
</evidence>
<feature type="transmembrane region" description="Helical" evidence="13">
    <location>
        <begin position="225"/>
        <end position="243"/>
    </location>
</feature>
<gene>
    <name evidence="14" type="ORF">SAMN02745165_00535</name>
</gene>
<comment type="similarity">
    <text evidence="2 13">Belongs to the cytochrome ubiquinol oxidase subunit 1 family.</text>
</comment>
<dbReference type="PANTHER" id="PTHR30365:SF0">
    <property type="entry name" value="CYTOCHROME BD-I UBIQUINOL OXIDASE SUBUNIT 1"/>
    <property type="match status" value="1"/>
</dbReference>
<evidence type="ECO:0000256" key="6">
    <source>
        <dbReference type="ARBA" id="ARBA00022617"/>
    </source>
</evidence>
<evidence type="ECO:0000313" key="14">
    <source>
        <dbReference type="EMBL" id="SHI60652.1"/>
    </source>
</evidence>
<dbReference type="GO" id="GO:0005886">
    <property type="term" value="C:plasma membrane"/>
    <property type="evidence" value="ECO:0007669"/>
    <property type="project" value="UniProtKB-SubCell"/>
</dbReference>
<dbReference type="EMBL" id="FQZT01000001">
    <property type="protein sequence ID" value="SHI60652.1"/>
    <property type="molecule type" value="Genomic_DNA"/>
</dbReference>
<evidence type="ECO:0000256" key="5">
    <source>
        <dbReference type="ARBA" id="ARBA00022519"/>
    </source>
</evidence>
<keyword evidence="6 13" id="KW-0349">Heme</keyword>
<comment type="subcellular location">
    <subcellularLocation>
        <location evidence="1">Cell inner membrane</location>
        <topology evidence="1">Multi-pass membrane protein</topology>
    </subcellularLocation>
</comment>
<dbReference type="GO" id="GO:0020037">
    <property type="term" value="F:heme binding"/>
    <property type="evidence" value="ECO:0007669"/>
    <property type="project" value="TreeGrafter"/>
</dbReference>
<evidence type="ECO:0000256" key="13">
    <source>
        <dbReference type="PIRNR" id="PIRNR006446"/>
    </source>
</evidence>
<feature type="transmembrane region" description="Helical" evidence="13">
    <location>
        <begin position="392"/>
        <end position="417"/>
    </location>
</feature>
<feature type="transmembrane region" description="Helical" evidence="13">
    <location>
        <begin position="22"/>
        <end position="46"/>
    </location>
</feature>
<dbReference type="InterPro" id="IPR002585">
    <property type="entry name" value="Cyt-d_ubiquinol_oxidase_su_1"/>
</dbReference>
<keyword evidence="11 13" id="KW-0408">Iron</keyword>
<dbReference type="GO" id="GO:0046872">
    <property type="term" value="F:metal ion binding"/>
    <property type="evidence" value="ECO:0007669"/>
    <property type="project" value="UniProtKB-UniRule"/>
</dbReference>
<feature type="transmembrane region" description="Helical" evidence="13">
    <location>
        <begin position="98"/>
        <end position="123"/>
    </location>
</feature>
<evidence type="ECO:0000256" key="2">
    <source>
        <dbReference type="ARBA" id="ARBA00009819"/>
    </source>
</evidence>
<dbReference type="GO" id="GO:0009055">
    <property type="term" value="F:electron transfer activity"/>
    <property type="evidence" value="ECO:0007669"/>
    <property type="project" value="UniProtKB-UniRule"/>
</dbReference>
<dbReference type="OrthoDB" id="9807042at2"/>
<feature type="transmembrane region" description="Helical" evidence="13">
    <location>
        <begin position="192"/>
        <end position="213"/>
    </location>
</feature>
<evidence type="ECO:0000256" key="7">
    <source>
        <dbReference type="ARBA" id="ARBA00022692"/>
    </source>
</evidence>
<evidence type="ECO:0000256" key="8">
    <source>
        <dbReference type="ARBA" id="ARBA00022723"/>
    </source>
</evidence>
<dbReference type="STRING" id="1122189.SAMN02745165_00535"/>
<keyword evidence="3 13" id="KW-0813">Transport</keyword>
<evidence type="ECO:0000256" key="12">
    <source>
        <dbReference type="ARBA" id="ARBA00023136"/>
    </source>
</evidence>
<evidence type="ECO:0000256" key="9">
    <source>
        <dbReference type="ARBA" id="ARBA00022982"/>
    </source>
</evidence>
<evidence type="ECO:0000256" key="1">
    <source>
        <dbReference type="ARBA" id="ARBA00004429"/>
    </source>
</evidence>
<protein>
    <submittedName>
        <fullName evidence="14">Cytochrome bd-I ubiquinol oxidase subunit 1 apoprotein</fullName>
    </submittedName>
</protein>
<organism evidence="14 15">
    <name type="scientific">Malonomonas rubra DSM 5091</name>
    <dbReference type="NCBI Taxonomy" id="1122189"/>
    <lineage>
        <taxon>Bacteria</taxon>
        <taxon>Pseudomonadati</taxon>
        <taxon>Thermodesulfobacteriota</taxon>
        <taxon>Desulfuromonadia</taxon>
        <taxon>Desulfuromonadales</taxon>
        <taxon>Geopsychrobacteraceae</taxon>
        <taxon>Malonomonas</taxon>
    </lineage>
</organism>
<dbReference type="GO" id="GO:0070069">
    <property type="term" value="C:cytochrome complex"/>
    <property type="evidence" value="ECO:0007669"/>
    <property type="project" value="UniProtKB-UniRule"/>
</dbReference>
<evidence type="ECO:0000256" key="3">
    <source>
        <dbReference type="ARBA" id="ARBA00022448"/>
    </source>
</evidence>
<evidence type="ECO:0000256" key="10">
    <source>
        <dbReference type="ARBA" id="ARBA00022989"/>
    </source>
</evidence>
<feature type="transmembrane region" description="Helical" evidence="13">
    <location>
        <begin position="475"/>
        <end position="495"/>
    </location>
</feature>
<feature type="transmembrane region" description="Helical" evidence="13">
    <location>
        <begin position="58"/>
        <end position="78"/>
    </location>
</feature>
<dbReference type="Pfam" id="PF01654">
    <property type="entry name" value="Cyt_bd_oxida_I"/>
    <property type="match status" value="1"/>
</dbReference>
<dbReference type="GO" id="GO:0019646">
    <property type="term" value="P:aerobic electron transport chain"/>
    <property type="evidence" value="ECO:0007669"/>
    <property type="project" value="InterPro"/>
</dbReference>
<dbReference type="GO" id="GO:0016682">
    <property type="term" value="F:oxidoreductase activity, acting on diphenols and related substances as donors, oxygen as acceptor"/>
    <property type="evidence" value="ECO:0007669"/>
    <property type="project" value="TreeGrafter"/>
</dbReference>
<dbReference type="AlphaFoldDB" id="A0A1M6CHZ9"/>
<keyword evidence="4 13" id="KW-1003">Cell membrane</keyword>
<evidence type="ECO:0000313" key="15">
    <source>
        <dbReference type="Proteomes" id="UP000184171"/>
    </source>
</evidence>
<accession>A0A1M6CHZ9</accession>
<keyword evidence="10 13" id="KW-1133">Transmembrane helix</keyword>
<sequence length="513" mass="56663">MIEQIDVSQVNWARATFALTAMYHWIFVPLTLGLSFLCAFFESIYVRTGNEEWKRLTKFWMTLFGINFAIGVATGIILEFEFGTNWSNYSWMVGDIFGAPLAIEGIFAFFLEATFFAVMFFGWDRVTKKFHLFSTWMVAVGSNLSALWILVANGWMQNPVGMKFNVDMARFEMQDLWAVISSPVAIGHFTHATSSGFLLASLFVVAISSWYLIRKEHILFAKRSIAVAAVFGLFSSLFVAFSGDEHAYVTASTQPMKLAAMEALWEGETGAGLVVAGVPNPMKELDNDEEAFIFDIQVPGVLSVLATRSMDGFVPGIKDLAYGNSEQNIVGVDEKITRGQAAISSLAAYKAAKKAGDEPGAATALTEFDKNRDFLGYGYLQSVDQAVPPVSLVFYAFRVMVGLGTFFIVLFLAYLYFAYKNKLESMWGLHVAGIVSVFLGYIAQQAGWIVSEVGRQPWAIQDMLPVTVARSNLDTGTVVVTFFMFLLLFTALLIAELKIMAKQISLGPKGGDV</sequence>